<evidence type="ECO:0000256" key="6">
    <source>
        <dbReference type="SAM" id="Phobius"/>
    </source>
</evidence>
<comment type="subcellular location">
    <subcellularLocation>
        <location evidence="1">Cell membrane</location>
        <topology evidence="1">Multi-pass membrane protein</topology>
    </subcellularLocation>
</comment>
<feature type="transmembrane region" description="Helical" evidence="6">
    <location>
        <begin position="176"/>
        <end position="197"/>
    </location>
</feature>
<sequence length="199" mass="20631">MLTHAFSGLLAGWSIIIAVGPQNAFILRQGLARKHVGLVVAICTLADIGLIAAGNLGVGALVTAAPWALEVLRWAGALYLLYFAFQSFRSAATASGLRAGGGSDSVRTVVLTTLTITFLNPAVYLDTVAMLGTLANQSAGHAWAFSLGAMLGSVTWFAALGYGARALAPLVSSPRAWRWIDIGIGIVVTLLALRLILGA</sequence>
<dbReference type="GO" id="GO:0005886">
    <property type="term" value="C:plasma membrane"/>
    <property type="evidence" value="ECO:0007669"/>
    <property type="project" value="UniProtKB-SubCell"/>
</dbReference>
<protein>
    <submittedName>
        <fullName evidence="7">LysE family transporter</fullName>
    </submittedName>
</protein>
<dbReference type="Proteomes" id="UP000469215">
    <property type="component" value="Unassembled WGS sequence"/>
</dbReference>
<name>A0A6N9H6A4_9MICO</name>
<reference evidence="7 8" key="1">
    <citation type="submission" date="2020-01" db="EMBL/GenBank/DDBJ databases">
        <authorList>
            <person name="Deng T."/>
        </authorList>
    </citation>
    <scope>NUCLEOTIDE SEQUENCE [LARGE SCALE GENOMIC DNA]</scope>
    <source>
        <strain evidence="7 8">5221</strain>
    </source>
</reference>
<evidence type="ECO:0000313" key="8">
    <source>
        <dbReference type="Proteomes" id="UP000469215"/>
    </source>
</evidence>
<accession>A0A6N9H6A4</accession>
<feature type="transmembrane region" description="Helical" evidence="6">
    <location>
        <begin position="64"/>
        <end position="85"/>
    </location>
</feature>
<evidence type="ECO:0000256" key="4">
    <source>
        <dbReference type="ARBA" id="ARBA00022989"/>
    </source>
</evidence>
<dbReference type="Pfam" id="PF01810">
    <property type="entry name" value="LysE"/>
    <property type="match status" value="1"/>
</dbReference>
<evidence type="ECO:0000256" key="5">
    <source>
        <dbReference type="ARBA" id="ARBA00023136"/>
    </source>
</evidence>
<keyword evidence="5 6" id="KW-0472">Membrane</keyword>
<comment type="caution">
    <text evidence="7">The sequence shown here is derived from an EMBL/GenBank/DDBJ whole genome shotgun (WGS) entry which is preliminary data.</text>
</comment>
<dbReference type="PANTHER" id="PTHR30086">
    <property type="entry name" value="ARGININE EXPORTER PROTEIN ARGO"/>
    <property type="match status" value="1"/>
</dbReference>
<feature type="transmembrane region" description="Helical" evidence="6">
    <location>
        <begin position="38"/>
        <end position="58"/>
    </location>
</feature>
<evidence type="ECO:0000313" key="7">
    <source>
        <dbReference type="EMBL" id="MYM19401.1"/>
    </source>
</evidence>
<dbReference type="GO" id="GO:0015171">
    <property type="term" value="F:amino acid transmembrane transporter activity"/>
    <property type="evidence" value="ECO:0007669"/>
    <property type="project" value="TreeGrafter"/>
</dbReference>
<gene>
    <name evidence="7" type="ORF">GSY69_05310</name>
</gene>
<evidence type="ECO:0000256" key="2">
    <source>
        <dbReference type="ARBA" id="ARBA00022475"/>
    </source>
</evidence>
<keyword evidence="8" id="KW-1185">Reference proteome</keyword>
<dbReference type="EMBL" id="WWEQ01000015">
    <property type="protein sequence ID" value="MYM19401.1"/>
    <property type="molecule type" value="Genomic_DNA"/>
</dbReference>
<dbReference type="RefSeq" id="WP_160952833.1">
    <property type="nucleotide sequence ID" value="NZ_WWEQ01000015.1"/>
</dbReference>
<dbReference type="PANTHER" id="PTHR30086:SF20">
    <property type="entry name" value="ARGININE EXPORTER PROTEIN ARGO-RELATED"/>
    <property type="match status" value="1"/>
</dbReference>
<evidence type="ECO:0000256" key="1">
    <source>
        <dbReference type="ARBA" id="ARBA00004651"/>
    </source>
</evidence>
<feature type="transmembrane region" description="Helical" evidence="6">
    <location>
        <begin position="143"/>
        <end position="164"/>
    </location>
</feature>
<feature type="transmembrane region" description="Helical" evidence="6">
    <location>
        <begin position="6"/>
        <end position="26"/>
    </location>
</feature>
<keyword evidence="2" id="KW-1003">Cell membrane</keyword>
<evidence type="ECO:0000256" key="3">
    <source>
        <dbReference type="ARBA" id="ARBA00022692"/>
    </source>
</evidence>
<keyword evidence="3 6" id="KW-0812">Transmembrane</keyword>
<proteinExistence type="predicted"/>
<feature type="transmembrane region" description="Helical" evidence="6">
    <location>
        <begin position="106"/>
        <end position="123"/>
    </location>
</feature>
<keyword evidence="4 6" id="KW-1133">Transmembrane helix</keyword>
<dbReference type="InterPro" id="IPR001123">
    <property type="entry name" value="LeuE-type"/>
</dbReference>
<dbReference type="AlphaFoldDB" id="A0A6N9H6A4"/>
<organism evidence="7 8">
    <name type="scientific">Brevibacterium rongguiense</name>
    <dbReference type="NCBI Taxonomy" id="2695267"/>
    <lineage>
        <taxon>Bacteria</taxon>
        <taxon>Bacillati</taxon>
        <taxon>Actinomycetota</taxon>
        <taxon>Actinomycetes</taxon>
        <taxon>Micrococcales</taxon>
        <taxon>Brevibacteriaceae</taxon>
        <taxon>Brevibacterium</taxon>
    </lineage>
</organism>